<name>A0A944QTZ0_9GAMM</name>
<feature type="signal peptide" evidence="2">
    <location>
        <begin position="1"/>
        <end position="20"/>
    </location>
</feature>
<reference evidence="4 5" key="1">
    <citation type="submission" date="2021-05" db="EMBL/GenBank/DDBJ databases">
        <title>Genetic and Functional Diversity in Clade A Lucinid endosymbionts from the Bahamas.</title>
        <authorList>
            <person name="Giani N.M."/>
            <person name="Engel A.S."/>
            <person name="Campbell B.J."/>
        </authorList>
    </citation>
    <scope>NUCLEOTIDE SEQUENCE [LARGE SCALE GENOMIC DNA]</scope>
    <source>
        <strain evidence="4">LUC16012Gg_MoonRockCtena</strain>
    </source>
</reference>
<dbReference type="Proteomes" id="UP000770889">
    <property type="component" value="Unassembled WGS sequence"/>
</dbReference>
<evidence type="ECO:0000313" key="4">
    <source>
        <dbReference type="EMBL" id="MBT2989582.1"/>
    </source>
</evidence>
<evidence type="ECO:0000259" key="3">
    <source>
        <dbReference type="Pfam" id="PF13511"/>
    </source>
</evidence>
<feature type="chain" id="PRO_5037899128" evidence="2">
    <location>
        <begin position="21"/>
        <end position="155"/>
    </location>
</feature>
<evidence type="ECO:0000313" key="5">
    <source>
        <dbReference type="Proteomes" id="UP000770889"/>
    </source>
</evidence>
<feature type="domain" description="DUF4124" evidence="3">
    <location>
        <begin position="11"/>
        <end position="60"/>
    </location>
</feature>
<organism evidence="4 5">
    <name type="scientific">Candidatus Thiodiazotropha taylori</name>
    <dbReference type="NCBI Taxonomy" id="2792791"/>
    <lineage>
        <taxon>Bacteria</taxon>
        <taxon>Pseudomonadati</taxon>
        <taxon>Pseudomonadota</taxon>
        <taxon>Gammaproteobacteria</taxon>
        <taxon>Chromatiales</taxon>
        <taxon>Sedimenticolaceae</taxon>
        <taxon>Candidatus Thiodiazotropha</taxon>
    </lineage>
</organism>
<keyword evidence="2" id="KW-0732">Signal</keyword>
<comment type="caution">
    <text evidence="4">The sequence shown here is derived from an EMBL/GenBank/DDBJ whole genome shotgun (WGS) entry which is preliminary data.</text>
</comment>
<feature type="compositionally biased region" description="Basic and acidic residues" evidence="1">
    <location>
        <begin position="80"/>
        <end position="118"/>
    </location>
</feature>
<proteinExistence type="predicted"/>
<evidence type="ECO:0000256" key="2">
    <source>
        <dbReference type="SAM" id="SignalP"/>
    </source>
</evidence>
<sequence length="155" mass="17567">MDIRTILLAACIFLPTWLQAGDVYRTVDAEGNVTYTDSPPAVDASAEKIEIHPGPSEASRLDTVRRNAAIRKAVEEAQAERLEKEAAHDARLSQARKELEEAEENLKKSKEIGDDDRQYFTGGRSRIRPEYFDRLKEAEGKVEAARKKYKEIRGY</sequence>
<evidence type="ECO:0000256" key="1">
    <source>
        <dbReference type="SAM" id="MobiDB-lite"/>
    </source>
</evidence>
<dbReference type="AlphaFoldDB" id="A0A944QTZ0"/>
<protein>
    <submittedName>
        <fullName evidence="4">DUF4124 domain-containing protein</fullName>
    </submittedName>
</protein>
<dbReference type="InterPro" id="IPR025392">
    <property type="entry name" value="DUF4124"/>
</dbReference>
<dbReference type="Pfam" id="PF13511">
    <property type="entry name" value="DUF4124"/>
    <property type="match status" value="1"/>
</dbReference>
<feature type="region of interest" description="Disordered" evidence="1">
    <location>
        <begin position="80"/>
        <end position="123"/>
    </location>
</feature>
<accession>A0A944QTZ0</accession>
<dbReference type="EMBL" id="JAHHGM010000009">
    <property type="protein sequence ID" value="MBT2989582.1"/>
    <property type="molecule type" value="Genomic_DNA"/>
</dbReference>
<gene>
    <name evidence="4" type="ORF">KME65_11515</name>
</gene>